<keyword evidence="2" id="KW-1133">Transmembrane helix</keyword>
<name>A0AA35QSF3_GEOBA</name>
<reference evidence="5" key="1">
    <citation type="submission" date="2023-03" db="EMBL/GenBank/DDBJ databases">
        <authorList>
            <person name="Steffen K."/>
            <person name="Cardenas P."/>
        </authorList>
    </citation>
    <scope>NUCLEOTIDE SEQUENCE</scope>
</reference>
<dbReference type="Proteomes" id="UP001174909">
    <property type="component" value="Unassembled WGS sequence"/>
</dbReference>
<feature type="transmembrane region" description="Helical" evidence="2">
    <location>
        <begin position="264"/>
        <end position="287"/>
    </location>
</feature>
<keyword evidence="6" id="KW-1185">Reference proteome</keyword>
<keyword evidence="2" id="KW-0472">Membrane</keyword>
<dbReference type="InterPro" id="IPR003961">
    <property type="entry name" value="FN3_dom"/>
</dbReference>
<dbReference type="PROSITE" id="PS50853">
    <property type="entry name" value="FN3"/>
    <property type="match status" value="1"/>
</dbReference>
<feature type="region of interest" description="Disordered" evidence="1">
    <location>
        <begin position="326"/>
        <end position="353"/>
    </location>
</feature>
<evidence type="ECO:0000313" key="6">
    <source>
        <dbReference type="Proteomes" id="UP001174909"/>
    </source>
</evidence>
<dbReference type="CDD" id="cd12087">
    <property type="entry name" value="TM_EGFR-like"/>
    <property type="match status" value="1"/>
</dbReference>
<feature type="signal peptide" evidence="3">
    <location>
        <begin position="1"/>
        <end position="19"/>
    </location>
</feature>
<proteinExistence type="predicted"/>
<gene>
    <name evidence="5" type="ORF">GBAR_LOCUS178</name>
</gene>
<dbReference type="Pfam" id="PF00041">
    <property type="entry name" value="fn3"/>
    <property type="match status" value="1"/>
</dbReference>
<comment type="caution">
    <text evidence="5">The sequence shown here is derived from an EMBL/GenBank/DDBJ whole genome shotgun (WGS) entry which is preliminary data.</text>
</comment>
<dbReference type="SUPFAM" id="SSF49265">
    <property type="entry name" value="Fibronectin type III"/>
    <property type="match status" value="1"/>
</dbReference>
<feature type="region of interest" description="Disordered" evidence="1">
    <location>
        <begin position="399"/>
        <end position="425"/>
    </location>
</feature>
<dbReference type="InterPro" id="IPR013783">
    <property type="entry name" value="Ig-like_fold"/>
</dbReference>
<protein>
    <recommendedName>
        <fullName evidence="4">Fibronectin type-III domain-containing protein</fullName>
    </recommendedName>
</protein>
<feature type="compositionally biased region" description="Polar residues" evidence="1">
    <location>
        <begin position="326"/>
        <end position="341"/>
    </location>
</feature>
<dbReference type="Gene3D" id="2.60.40.10">
    <property type="entry name" value="Immunoglobulins"/>
    <property type="match status" value="1"/>
</dbReference>
<feature type="domain" description="Fibronectin type-III" evidence="4">
    <location>
        <begin position="96"/>
        <end position="192"/>
    </location>
</feature>
<keyword evidence="2" id="KW-0812">Transmembrane</keyword>
<dbReference type="EMBL" id="CASHTH010000030">
    <property type="protein sequence ID" value="CAI7989303.1"/>
    <property type="molecule type" value="Genomic_DNA"/>
</dbReference>
<dbReference type="SMART" id="SM00060">
    <property type="entry name" value="FN3"/>
    <property type="match status" value="2"/>
</dbReference>
<accession>A0AA35QSF3</accession>
<evidence type="ECO:0000313" key="5">
    <source>
        <dbReference type="EMBL" id="CAI7989303.1"/>
    </source>
</evidence>
<evidence type="ECO:0000259" key="4">
    <source>
        <dbReference type="PROSITE" id="PS50853"/>
    </source>
</evidence>
<feature type="compositionally biased region" description="Polar residues" evidence="1">
    <location>
        <begin position="399"/>
        <end position="419"/>
    </location>
</feature>
<feature type="chain" id="PRO_5041453424" description="Fibronectin type-III domain-containing protein" evidence="3">
    <location>
        <begin position="20"/>
        <end position="508"/>
    </location>
</feature>
<sequence length="508" mass="54340">MNTKLTLLGLLCCLKMGHTTSSTSAIISWRLASDLTVAPYTFNYYNSNRSNCLFGSGNSTTNGTTYELGGLEVGTELSITVIANPSTDTTEDQEVVPTFLTVANVTSSTITITWEMVPCPFLNGKVIGYVVRYGKVGSLERTLFHVQGGDTNETTISNLIAATLYSIEVAGVNSFSIIYFLEPGIQQSTLQASSDFPGQPNMTVATTALSDSTTATSVPSDSVVTRTTATVGTTDRSPVNNGEDCASTGVTQESSDTTTITVTLVAGFAGFILIFLVIVAAMVFLVFRRFRRSYSAIKTKIRDPEIVASIQVNETAFCIGNTEATNLPQTFSEPETASNESHPPGRQTADSSLTAPIKDAYMEVVNELADDTSLAKDPNTTVNEAYLEVVKQTLSGIGNTEATNLPQTFSEPETASNESHPPGRLTADSSLTAPIKDAYMEVVNELADDTSPAKDPNTTVNEAYLEVVKQTLSDPETFGNESYHTVGETAVDSHQEALYICIAVSKYV</sequence>
<feature type="region of interest" description="Disordered" evidence="1">
    <location>
        <begin position="232"/>
        <end position="251"/>
    </location>
</feature>
<dbReference type="AlphaFoldDB" id="A0AA35QSF3"/>
<keyword evidence="3" id="KW-0732">Signal</keyword>
<organism evidence="5 6">
    <name type="scientific">Geodia barretti</name>
    <name type="common">Barrett's horny sponge</name>
    <dbReference type="NCBI Taxonomy" id="519541"/>
    <lineage>
        <taxon>Eukaryota</taxon>
        <taxon>Metazoa</taxon>
        <taxon>Porifera</taxon>
        <taxon>Demospongiae</taxon>
        <taxon>Heteroscleromorpha</taxon>
        <taxon>Tetractinellida</taxon>
        <taxon>Astrophorina</taxon>
        <taxon>Geodiidae</taxon>
        <taxon>Geodia</taxon>
    </lineage>
</organism>
<evidence type="ECO:0000256" key="1">
    <source>
        <dbReference type="SAM" id="MobiDB-lite"/>
    </source>
</evidence>
<dbReference type="InterPro" id="IPR036116">
    <property type="entry name" value="FN3_sf"/>
</dbReference>
<evidence type="ECO:0000256" key="2">
    <source>
        <dbReference type="SAM" id="Phobius"/>
    </source>
</evidence>
<evidence type="ECO:0000256" key="3">
    <source>
        <dbReference type="SAM" id="SignalP"/>
    </source>
</evidence>
<dbReference type="CDD" id="cd00063">
    <property type="entry name" value="FN3"/>
    <property type="match status" value="1"/>
</dbReference>